<feature type="compositionally biased region" description="Basic and acidic residues" evidence="1">
    <location>
        <begin position="1"/>
        <end position="14"/>
    </location>
</feature>
<gene>
    <name evidence="2" type="ORF">E8A74_25320</name>
</gene>
<reference evidence="2 3" key="1">
    <citation type="submission" date="2019-04" db="EMBL/GenBank/DDBJ databases">
        <authorList>
            <person name="Li Y."/>
            <person name="Wang J."/>
        </authorList>
    </citation>
    <scope>NUCLEOTIDE SEQUENCE [LARGE SCALE GENOMIC DNA]</scope>
    <source>
        <strain evidence="2 3">DSM 14668</strain>
    </source>
</reference>
<dbReference type="RefSeq" id="WP_136931644.1">
    <property type="nucleotide sequence ID" value="NZ_SSMQ01000028.1"/>
</dbReference>
<organism evidence="2 3">
    <name type="scientific">Polyangium fumosum</name>
    <dbReference type="NCBI Taxonomy" id="889272"/>
    <lineage>
        <taxon>Bacteria</taxon>
        <taxon>Pseudomonadati</taxon>
        <taxon>Myxococcota</taxon>
        <taxon>Polyangia</taxon>
        <taxon>Polyangiales</taxon>
        <taxon>Polyangiaceae</taxon>
        <taxon>Polyangium</taxon>
    </lineage>
</organism>
<protein>
    <submittedName>
        <fullName evidence="2">Uncharacterized protein</fullName>
    </submittedName>
</protein>
<proteinExistence type="predicted"/>
<dbReference type="AlphaFoldDB" id="A0A4U1J805"/>
<comment type="caution">
    <text evidence="2">The sequence shown here is derived from an EMBL/GenBank/DDBJ whole genome shotgun (WGS) entry which is preliminary data.</text>
</comment>
<accession>A0A4U1J805</accession>
<evidence type="ECO:0000313" key="3">
    <source>
        <dbReference type="Proteomes" id="UP000309215"/>
    </source>
</evidence>
<evidence type="ECO:0000256" key="1">
    <source>
        <dbReference type="SAM" id="MobiDB-lite"/>
    </source>
</evidence>
<dbReference type="EMBL" id="SSMQ01000028">
    <property type="protein sequence ID" value="TKD03524.1"/>
    <property type="molecule type" value="Genomic_DNA"/>
</dbReference>
<keyword evidence="3" id="KW-1185">Reference proteome</keyword>
<dbReference type="OrthoDB" id="9860999at2"/>
<evidence type="ECO:0000313" key="2">
    <source>
        <dbReference type="EMBL" id="TKD03524.1"/>
    </source>
</evidence>
<sequence length="86" mass="9149">MNGRDDDPLLEKLRGLPAQSPSPARRAKTLDAAEAALEGKRRAGFRWPELALASVLALAGALYTVESFARIGHIYGRGEVASADGM</sequence>
<dbReference type="Proteomes" id="UP000309215">
    <property type="component" value="Unassembled WGS sequence"/>
</dbReference>
<name>A0A4U1J805_9BACT</name>
<feature type="region of interest" description="Disordered" evidence="1">
    <location>
        <begin position="1"/>
        <end position="30"/>
    </location>
</feature>